<organism evidence="11 12">
    <name type="scientific">Kaistia hirudinis</name>
    <dbReference type="NCBI Taxonomy" id="1293440"/>
    <lineage>
        <taxon>Bacteria</taxon>
        <taxon>Pseudomonadati</taxon>
        <taxon>Pseudomonadota</taxon>
        <taxon>Alphaproteobacteria</taxon>
        <taxon>Hyphomicrobiales</taxon>
        <taxon>Kaistiaceae</taxon>
        <taxon>Kaistia</taxon>
    </lineage>
</organism>
<comment type="caution">
    <text evidence="11">The sequence shown here is derived from an EMBL/GenBank/DDBJ whole genome shotgun (WGS) entry which is preliminary data.</text>
</comment>
<dbReference type="Proteomes" id="UP000553963">
    <property type="component" value="Unassembled WGS sequence"/>
</dbReference>
<evidence type="ECO:0000256" key="9">
    <source>
        <dbReference type="ARBA" id="ARBA00023136"/>
    </source>
</evidence>
<comment type="subcellular location">
    <subcellularLocation>
        <location evidence="1">Cell membrane</location>
        <topology evidence="1">Peripheral membrane protein</topology>
    </subcellularLocation>
</comment>
<keyword evidence="3" id="KW-1003">Cell membrane</keyword>
<accession>A0A840AIF4</accession>
<evidence type="ECO:0000256" key="3">
    <source>
        <dbReference type="ARBA" id="ARBA00022475"/>
    </source>
</evidence>
<dbReference type="SMART" id="SM00382">
    <property type="entry name" value="AAA"/>
    <property type="match status" value="1"/>
</dbReference>
<keyword evidence="7" id="KW-0067">ATP-binding</keyword>
<evidence type="ECO:0000259" key="10">
    <source>
        <dbReference type="PROSITE" id="PS50893"/>
    </source>
</evidence>
<dbReference type="CDD" id="cd03215">
    <property type="entry name" value="ABC_Carb_Monos_II"/>
    <property type="match status" value="1"/>
</dbReference>
<dbReference type="PANTHER" id="PTHR43790">
    <property type="entry name" value="CARBOHYDRATE TRANSPORT ATP-BINDING PROTEIN MG119-RELATED"/>
    <property type="match status" value="1"/>
</dbReference>
<evidence type="ECO:0000256" key="7">
    <source>
        <dbReference type="ARBA" id="ARBA00022840"/>
    </source>
</evidence>
<dbReference type="EMBL" id="JACIDS010000002">
    <property type="protein sequence ID" value="MBB3930129.1"/>
    <property type="molecule type" value="Genomic_DNA"/>
</dbReference>
<evidence type="ECO:0000256" key="2">
    <source>
        <dbReference type="ARBA" id="ARBA00022448"/>
    </source>
</evidence>
<dbReference type="SUPFAM" id="SSF52540">
    <property type="entry name" value="P-loop containing nucleoside triphosphate hydrolases"/>
    <property type="match status" value="2"/>
</dbReference>
<evidence type="ECO:0000256" key="6">
    <source>
        <dbReference type="ARBA" id="ARBA00022741"/>
    </source>
</evidence>
<dbReference type="PROSITE" id="PS50893">
    <property type="entry name" value="ABC_TRANSPORTER_2"/>
    <property type="match status" value="2"/>
</dbReference>
<dbReference type="AlphaFoldDB" id="A0A840AIF4"/>
<dbReference type="InterPro" id="IPR003593">
    <property type="entry name" value="AAA+_ATPase"/>
</dbReference>
<dbReference type="InterPro" id="IPR027417">
    <property type="entry name" value="P-loop_NTPase"/>
</dbReference>
<dbReference type="Gene3D" id="3.40.50.300">
    <property type="entry name" value="P-loop containing nucleotide triphosphate hydrolases"/>
    <property type="match status" value="2"/>
</dbReference>
<feature type="domain" description="ABC transporter" evidence="10">
    <location>
        <begin position="252"/>
        <end position="495"/>
    </location>
</feature>
<dbReference type="RefSeq" id="WP_183397818.1">
    <property type="nucleotide sequence ID" value="NZ_JACIDS010000002.1"/>
</dbReference>
<feature type="domain" description="ABC transporter" evidence="10">
    <location>
        <begin position="6"/>
        <end position="241"/>
    </location>
</feature>
<evidence type="ECO:0000313" key="12">
    <source>
        <dbReference type="Proteomes" id="UP000553963"/>
    </source>
</evidence>
<evidence type="ECO:0000256" key="8">
    <source>
        <dbReference type="ARBA" id="ARBA00022967"/>
    </source>
</evidence>
<keyword evidence="2" id="KW-0813">Transport</keyword>
<dbReference type="FunFam" id="3.40.50.300:FF:000127">
    <property type="entry name" value="Ribose import ATP-binding protein RbsA"/>
    <property type="match status" value="1"/>
</dbReference>
<dbReference type="GO" id="GO:0005524">
    <property type="term" value="F:ATP binding"/>
    <property type="evidence" value="ECO:0007669"/>
    <property type="project" value="UniProtKB-KW"/>
</dbReference>
<proteinExistence type="predicted"/>
<sequence length="497" mass="52924">MSPPVLEISGLSKRFPGVVALDDVSISLEAGAVHGLVGQNGAGKSTLINILSGMYGADEGSIRIDGRPVELRDTRQALAHGIATVYQELSLLPNLGIAENLALGREPRRLGLVDRGAMRDRARAALDRLGLALDPDTPVSRLSLAEKQLVEIAKALANAPRILILDEPTAPLGSAESELLFAAIARMKAEGVAILYVSHRFAEVLALCDVATVLRNGRRIVTTPLAGWTESRLTDAMIGARSERFERRPRPAGEEALTLSGVTWRHRLSGIDLVARRGEILGITGLLGAGQNELGRLIGGDIVADSGTLNVRGRVQRFGSPADAVQAGVCLLTEERKAEGILPNLSLRENIAIASLKDRRGPFGTVRSGPERTEAKREAEAFGVVAASVETPIRSLSGGNQQKALVARWHLADMEVFVLIEPTRGVDVGARADIYRRLDEMARDGKAIIVISSDLVEVLAVCDRILVMRAGRIAAETTPEAAGEDALNLLVQGVEAA</sequence>
<name>A0A840AIF4_9HYPH</name>
<reference evidence="11 12" key="1">
    <citation type="submission" date="2020-08" db="EMBL/GenBank/DDBJ databases">
        <title>Genomic Encyclopedia of Type Strains, Phase IV (KMG-IV): sequencing the most valuable type-strain genomes for metagenomic binning, comparative biology and taxonomic classification.</title>
        <authorList>
            <person name="Goeker M."/>
        </authorList>
    </citation>
    <scope>NUCLEOTIDE SEQUENCE [LARGE SCALE GENOMIC DNA]</scope>
    <source>
        <strain evidence="11 12">DSM 25966</strain>
    </source>
</reference>
<keyword evidence="12" id="KW-1185">Reference proteome</keyword>
<gene>
    <name evidence="11" type="ORF">GGR25_001168</name>
</gene>
<keyword evidence="5" id="KW-0677">Repeat</keyword>
<keyword evidence="4 11" id="KW-0762">Sugar transport</keyword>
<dbReference type="GO" id="GO:0005886">
    <property type="term" value="C:plasma membrane"/>
    <property type="evidence" value="ECO:0007669"/>
    <property type="project" value="UniProtKB-SubCell"/>
</dbReference>
<dbReference type="InterPro" id="IPR003439">
    <property type="entry name" value="ABC_transporter-like_ATP-bd"/>
</dbReference>
<evidence type="ECO:0000313" key="11">
    <source>
        <dbReference type="EMBL" id="MBB3930129.1"/>
    </source>
</evidence>
<keyword evidence="9" id="KW-0472">Membrane</keyword>
<dbReference type="Pfam" id="PF00005">
    <property type="entry name" value="ABC_tran"/>
    <property type="match status" value="2"/>
</dbReference>
<keyword evidence="8" id="KW-1278">Translocase</keyword>
<dbReference type="GO" id="GO:0016887">
    <property type="term" value="F:ATP hydrolysis activity"/>
    <property type="evidence" value="ECO:0007669"/>
    <property type="project" value="InterPro"/>
</dbReference>
<evidence type="ECO:0000256" key="4">
    <source>
        <dbReference type="ARBA" id="ARBA00022597"/>
    </source>
</evidence>
<dbReference type="CDD" id="cd03216">
    <property type="entry name" value="ABC_Carb_Monos_I"/>
    <property type="match status" value="1"/>
</dbReference>
<protein>
    <submittedName>
        <fullName evidence="11">ABC-type sugar transport system ATPase subunit</fullName>
    </submittedName>
</protein>
<keyword evidence="6" id="KW-0547">Nucleotide-binding</keyword>
<dbReference type="InterPro" id="IPR050107">
    <property type="entry name" value="ABC_carbohydrate_import_ATPase"/>
</dbReference>
<dbReference type="PANTHER" id="PTHR43790:SF3">
    <property type="entry name" value="D-ALLOSE IMPORT ATP-BINDING PROTEIN ALSA-RELATED"/>
    <property type="match status" value="1"/>
</dbReference>
<evidence type="ECO:0000256" key="5">
    <source>
        <dbReference type="ARBA" id="ARBA00022737"/>
    </source>
</evidence>
<evidence type="ECO:0000256" key="1">
    <source>
        <dbReference type="ARBA" id="ARBA00004202"/>
    </source>
</evidence>